<sequence>MPLLRRMLRTFLAIASTTCFSFEPLWPIAPVSIPPWPGSSITTRLAPFFFAAGLLCPLDVFNGCCSFALACEAIPESVIAASPAFSTWRREASIFNGLKVLIRPELQTSGNQCYIVSSFLIRPFKIRIVLLFISIHDKVIVCHFLRLIAPDIGYRAQSRHNLCF</sequence>
<reference evidence="1 2" key="1">
    <citation type="submission" date="2018-06" db="EMBL/GenBank/DDBJ databases">
        <authorList>
            <consortium name="Pathogen Informatics"/>
            <person name="Doyle S."/>
        </authorList>
    </citation>
    <scope>NUCLEOTIDE SEQUENCE [LARGE SCALE GENOMIC DNA]</scope>
    <source>
        <strain evidence="1 2">NCTC11685</strain>
    </source>
</reference>
<accession>A0A7H4PNR5</accession>
<comment type="caution">
    <text evidence="1">The sequence shown here is derived from an EMBL/GenBank/DDBJ whole genome shotgun (WGS) entry which is preliminary data.</text>
</comment>
<dbReference type="EMBL" id="UGMS01000004">
    <property type="protein sequence ID" value="STW80038.1"/>
    <property type="molecule type" value="Genomic_DNA"/>
</dbReference>
<dbReference type="Proteomes" id="UP000254863">
    <property type="component" value="Unassembled WGS sequence"/>
</dbReference>
<protein>
    <submittedName>
        <fullName evidence="1">Uncharacterized protein</fullName>
    </submittedName>
</protein>
<organism evidence="1 2">
    <name type="scientific">Klebsiella michiganensis</name>
    <dbReference type="NCBI Taxonomy" id="1134687"/>
    <lineage>
        <taxon>Bacteria</taxon>
        <taxon>Pseudomonadati</taxon>
        <taxon>Pseudomonadota</taxon>
        <taxon>Gammaproteobacteria</taxon>
        <taxon>Enterobacterales</taxon>
        <taxon>Enterobacteriaceae</taxon>
        <taxon>Klebsiella/Raoultella group</taxon>
        <taxon>Klebsiella</taxon>
    </lineage>
</organism>
<proteinExistence type="predicted"/>
<evidence type="ECO:0000313" key="1">
    <source>
        <dbReference type="EMBL" id="STW80038.1"/>
    </source>
</evidence>
<evidence type="ECO:0000313" key="2">
    <source>
        <dbReference type="Proteomes" id="UP000254863"/>
    </source>
</evidence>
<dbReference type="AlphaFoldDB" id="A0A7H4PNR5"/>
<gene>
    <name evidence="1" type="ORF">NCTC11685_07387</name>
</gene>
<name>A0A7H4PNR5_9ENTR</name>